<dbReference type="InterPro" id="IPR032675">
    <property type="entry name" value="LRR_dom_sf"/>
</dbReference>
<dbReference type="PANTHER" id="PTHR13318">
    <property type="entry name" value="PARTNER OF PAIRED, ISOFORM B-RELATED"/>
    <property type="match status" value="1"/>
</dbReference>
<evidence type="ECO:0000259" key="1">
    <source>
        <dbReference type="Pfam" id="PF00646"/>
    </source>
</evidence>
<dbReference type="PANTHER" id="PTHR13318:SF106">
    <property type="entry name" value="F-BOX_LRR-REPEAT PROTEIN 2"/>
    <property type="match status" value="1"/>
</dbReference>
<dbReference type="InterPro" id="IPR006553">
    <property type="entry name" value="Leu-rich_rpt_Cys-con_subtyp"/>
</dbReference>
<feature type="domain" description="F-box" evidence="1">
    <location>
        <begin position="7"/>
        <end position="43"/>
    </location>
</feature>
<evidence type="ECO:0000313" key="2">
    <source>
        <dbReference type="EMBL" id="KEH44480.1"/>
    </source>
</evidence>
<dbReference type="GO" id="GO:0031146">
    <property type="term" value="P:SCF-dependent proteasomal ubiquitin-dependent protein catabolic process"/>
    <property type="evidence" value="ECO:0000318"/>
    <property type="project" value="GO_Central"/>
</dbReference>
<dbReference type="GO" id="GO:0019005">
    <property type="term" value="C:SCF ubiquitin ligase complex"/>
    <property type="evidence" value="ECO:0000318"/>
    <property type="project" value="GO_Central"/>
</dbReference>
<reference evidence="2 4" key="1">
    <citation type="journal article" date="2011" name="Nature">
        <title>The Medicago genome provides insight into the evolution of rhizobial symbioses.</title>
        <authorList>
            <person name="Young N.D."/>
            <person name="Debelle F."/>
            <person name="Oldroyd G.E."/>
            <person name="Geurts R."/>
            <person name="Cannon S.B."/>
            <person name="Udvardi M.K."/>
            <person name="Benedito V.A."/>
            <person name="Mayer K.F."/>
            <person name="Gouzy J."/>
            <person name="Schoof H."/>
            <person name="Van de Peer Y."/>
            <person name="Proost S."/>
            <person name="Cook D.R."/>
            <person name="Meyers B.C."/>
            <person name="Spannagl M."/>
            <person name="Cheung F."/>
            <person name="De Mita S."/>
            <person name="Krishnakumar V."/>
            <person name="Gundlach H."/>
            <person name="Zhou S."/>
            <person name="Mudge J."/>
            <person name="Bharti A.K."/>
            <person name="Murray J.D."/>
            <person name="Naoumkina M.A."/>
            <person name="Rosen B."/>
            <person name="Silverstein K.A."/>
            <person name="Tang H."/>
            <person name="Rombauts S."/>
            <person name="Zhao P.X."/>
            <person name="Zhou P."/>
            <person name="Barbe V."/>
            <person name="Bardou P."/>
            <person name="Bechner M."/>
            <person name="Bellec A."/>
            <person name="Berger A."/>
            <person name="Berges H."/>
            <person name="Bidwell S."/>
            <person name="Bisseling T."/>
            <person name="Choisne N."/>
            <person name="Couloux A."/>
            <person name="Denny R."/>
            <person name="Deshpande S."/>
            <person name="Dai X."/>
            <person name="Doyle J.J."/>
            <person name="Dudez A.M."/>
            <person name="Farmer A.D."/>
            <person name="Fouteau S."/>
            <person name="Franken C."/>
            <person name="Gibelin C."/>
            <person name="Gish J."/>
            <person name="Goldstein S."/>
            <person name="Gonzalez A.J."/>
            <person name="Green P.J."/>
            <person name="Hallab A."/>
            <person name="Hartog M."/>
            <person name="Hua A."/>
            <person name="Humphray S.J."/>
            <person name="Jeong D.H."/>
            <person name="Jing Y."/>
            <person name="Jocker A."/>
            <person name="Kenton S.M."/>
            <person name="Kim D.J."/>
            <person name="Klee K."/>
            <person name="Lai H."/>
            <person name="Lang C."/>
            <person name="Lin S."/>
            <person name="Macmil S.L."/>
            <person name="Magdelenat G."/>
            <person name="Matthews L."/>
            <person name="McCorrison J."/>
            <person name="Monaghan E.L."/>
            <person name="Mun J.H."/>
            <person name="Najar F.Z."/>
            <person name="Nicholson C."/>
            <person name="Noirot C."/>
            <person name="O'Bleness M."/>
            <person name="Paule C.R."/>
            <person name="Poulain J."/>
            <person name="Prion F."/>
            <person name="Qin B."/>
            <person name="Qu C."/>
            <person name="Retzel E.F."/>
            <person name="Riddle C."/>
            <person name="Sallet E."/>
            <person name="Samain S."/>
            <person name="Samson N."/>
            <person name="Sanders I."/>
            <person name="Saurat O."/>
            <person name="Scarpelli C."/>
            <person name="Schiex T."/>
            <person name="Segurens B."/>
            <person name="Severin A.J."/>
            <person name="Sherrier D.J."/>
            <person name="Shi R."/>
            <person name="Sims S."/>
            <person name="Singer S.R."/>
            <person name="Sinharoy S."/>
            <person name="Sterck L."/>
            <person name="Viollet A."/>
            <person name="Wang B.B."/>
            <person name="Wang K."/>
            <person name="Wang M."/>
            <person name="Wang X."/>
            <person name="Warfsmann J."/>
            <person name="Weissenbach J."/>
            <person name="White D.D."/>
            <person name="White J.D."/>
            <person name="Wiley G.B."/>
            <person name="Wincker P."/>
            <person name="Xing Y."/>
            <person name="Yang L."/>
            <person name="Yao Z."/>
            <person name="Ying F."/>
            <person name="Zhai J."/>
            <person name="Zhou L."/>
            <person name="Zuber A."/>
            <person name="Denarie J."/>
            <person name="Dixon R.A."/>
            <person name="May G.D."/>
            <person name="Schwartz D.C."/>
            <person name="Rogers J."/>
            <person name="Quetier F."/>
            <person name="Town C.D."/>
            <person name="Roe B.A."/>
        </authorList>
    </citation>
    <scope>NUCLEOTIDE SEQUENCE [LARGE SCALE GENOMIC DNA]</scope>
    <source>
        <strain evidence="2">A17</strain>
        <strain evidence="3 4">cv. Jemalong A17</strain>
    </source>
</reference>
<evidence type="ECO:0000313" key="4">
    <source>
        <dbReference type="Proteomes" id="UP000002051"/>
    </source>
</evidence>
<proteinExistence type="predicted"/>
<dbReference type="EMBL" id="CM001217">
    <property type="protein sequence ID" value="KEH44480.1"/>
    <property type="molecule type" value="Genomic_DNA"/>
</dbReference>
<protein>
    <submittedName>
        <fullName evidence="2">F-box/LRR protein</fullName>
    </submittedName>
</protein>
<dbReference type="InterPro" id="IPR001810">
    <property type="entry name" value="F-box_dom"/>
</dbReference>
<sequence>MAEYSYLPEDCWEYVIKFLNHRSLESLSIVSKKFLSITNRCRPSFKICDPTIPFLPSLFHRFTNLISLDLTCFHSDLDTLLRQISFSSMHLKSLDVSNHYIPKDGFQSLAAKMKTLTSLTCSNMLFVSQTDLIIIAECFPFLEELDISFPQSVKSNTYILPLTLPKLRKVDLSGAFNSHYNIDDSSLFHLCKNSEFLEEIILFGCSRYLTNAGVTSAIRKTPNLKSFSISSSEIDGCQRMYATSKMISSLRNLKGLTCLDLSSLRISDHLLSSLAKEGLPLKRLSLKNCTDYSYAGIFCLLSKCQFLQHLDLQYSFYLNDQYVVGLSTVLGSLLSINLSHCNITELTLLSLVRNCPFLSKIIMECSDIGKFCDKNSNSLLDFVVYPQVKSLHLARNPLLKNESIKMLASLFPNLQVLDLRYCHCYCISDGIVEVLRYCKIIHLDMRSCSTLNLLSMNFQVSKLEVLNLSKTKIDDETLYVISKSCCGILQLDLERCDHITEKGVGHVVENCTRLREINLWDCHNVCADVNFWMVMVILRSSLRKIMAPSHFCPSDDKWKPLLNLGCLVF</sequence>
<dbReference type="Pfam" id="PF00646">
    <property type="entry name" value="F-box"/>
    <property type="match status" value="1"/>
</dbReference>
<evidence type="ECO:0000313" key="3">
    <source>
        <dbReference type="EnsemblPlants" id="KEH44480"/>
    </source>
</evidence>
<dbReference type="EnsemblPlants" id="KEH44480">
    <property type="protein sequence ID" value="KEH44480"/>
    <property type="gene ID" value="MTR_1g115380"/>
</dbReference>
<gene>
    <name evidence="3" type="primary">25485711</name>
    <name evidence="2" type="ordered locus">MTR_1g115380</name>
</gene>
<dbReference type="SUPFAM" id="SSF52047">
    <property type="entry name" value="RNI-like"/>
    <property type="match status" value="2"/>
</dbReference>
<name>A0A072W2L5_MEDTR</name>
<reference evidence="2 4" key="2">
    <citation type="journal article" date="2014" name="BMC Genomics">
        <title>An improved genome release (version Mt4.0) for the model legume Medicago truncatula.</title>
        <authorList>
            <person name="Tang H."/>
            <person name="Krishnakumar V."/>
            <person name="Bidwell S."/>
            <person name="Rosen B."/>
            <person name="Chan A."/>
            <person name="Zhou S."/>
            <person name="Gentzbittel L."/>
            <person name="Childs K.L."/>
            <person name="Yandell M."/>
            <person name="Gundlach H."/>
            <person name="Mayer K.F."/>
            <person name="Schwartz D.C."/>
            <person name="Town C.D."/>
        </authorList>
    </citation>
    <scope>GENOME REANNOTATION</scope>
    <source>
        <strain evidence="2">A17</strain>
        <strain evidence="3 4">cv. Jemalong A17</strain>
    </source>
</reference>
<dbReference type="OrthoDB" id="6066220at2759"/>
<dbReference type="SMART" id="SM00367">
    <property type="entry name" value="LRR_CC"/>
    <property type="match status" value="9"/>
</dbReference>
<dbReference type="KEGG" id="mtr:25485711"/>
<dbReference type="Proteomes" id="UP000002051">
    <property type="component" value="Unassembled WGS sequence"/>
</dbReference>
<accession>A0A072W2L5</accession>
<organism evidence="2 4">
    <name type="scientific">Medicago truncatula</name>
    <name type="common">Barrel medic</name>
    <name type="synonym">Medicago tribuloides</name>
    <dbReference type="NCBI Taxonomy" id="3880"/>
    <lineage>
        <taxon>Eukaryota</taxon>
        <taxon>Viridiplantae</taxon>
        <taxon>Streptophyta</taxon>
        <taxon>Embryophyta</taxon>
        <taxon>Tracheophyta</taxon>
        <taxon>Spermatophyta</taxon>
        <taxon>Magnoliopsida</taxon>
        <taxon>eudicotyledons</taxon>
        <taxon>Gunneridae</taxon>
        <taxon>Pentapetalae</taxon>
        <taxon>rosids</taxon>
        <taxon>fabids</taxon>
        <taxon>Fabales</taxon>
        <taxon>Fabaceae</taxon>
        <taxon>Papilionoideae</taxon>
        <taxon>50 kb inversion clade</taxon>
        <taxon>NPAAA clade</taxon>
        <taxon>Hologalegina</taxon>
        <taxon>IRL clade</taxon>
        <taxon>Trifolieae</taxon>
        <taxon>Medicago</taxon>
    </lineage>
</organism>
<dbReference type="HOGENOM" id="CLU_028145_1_1_1"/>
<reference evidence="3" key="3">
    <citation type="submission" date="2015-04" db="UniProtKB">
        <authorList>
            <consortium name="EnsemblPlants"/>
        </authorList>
    </citation>
    <scope>IDENTIFICATION</scope>
    <source>
        <strain evidence="3">cv. Jemalong A17</strain>
    </source>
</reference>
<dbReference type="Gene3D" id="3.80.10.10">
    <property type="entry name" value="Ribonuclease Inhibitor"/>
    <property type="match status" value="4"/>
</dbReference>
<keyword evidence="4" id="KW-1185">Reference proteome</keyword>
<dbReference type="AlphaFoldDB" id="A0A072W2L5"/>